<keyword evidence="1" id="KW-1133">Transmembrane helix</keyword>
<accession>A0A6M0K525</accession>
<evidence type="ECO:0000256" key="1">
    <source>
        <dbReference type="SAM" id="Phobius"/>
    </source>
</evidence>
<dbReference type="EMBL" id="JAAIJQ010000095">
    <property type="protein sequence ID" value="NEV64529.1"/>
    <property type="molecule type" value="Genomic_DNA"/>
</dbReference>
<evidence type="ECO:0000313" key="2">
    <source>
        <dbReference type="EMBL" id="NEV64529.1"/>
    </source>
</evidence>
<gene>
    <name evidence="2" type="ORF">G3446_22100</name>
</gene>
<reference evidence="2 3" key="1">
    <citation type="submission" date="2020-02" db="EMBL/GenBank/DDBJ databases">
        <title>Genome sequences of Thiorhodococcus mannitoliphagus and Thiorhodococcus minor, purple sulfur photosynthetic bacteria in the gammaproteobacterial family, Chromatiaceae.</title>
        <authorList>
            <person name="Aviles F.A."/>
            <person name="Meyer T.E."/>
            <person name="Kyndt J.A."/>
        </authorList>
    </citation>
    <scope>NUCLEOTIDE SEQUENCE [LARGE SCALE GENOMIC DNA]</scope>
    <source>
        <strain evidence="2 3">DSM 11518</strain>
    </source>
</reference>
<keyword evidence="1" id="KW-0472">Membrane</keyword>
<name>A0A6M0K525_9GAMM</name>
<evidence type="ECO:0000313" key="3">
    <source>
        <dbReference type="Proteomes" id="UP000483379"/>
    </source>
</evidence>
<feature type="transmembrane region" description="Helical" evidence="1">
    <location>
        <begin position="20"/>
        <end position="45"/>
    </location>
</feature>
<proteinExistence type="predicted"/>
<keyword evidence="1" id="KW-0812">Transmembrane</keyword>
<comment type="caution">
    <text evidence="2">The sequence shown here is derived from an EMBL/GenBank/DDBJ whole genome shotgun (WGS) entry which is preliminary data.</text>
</comment>
<dbReference type="AlphaFoldDB" id="A0A6M0K525"/>
<sequence length="88" mass="9388">MIRDYKFKRTEWTLRKKRRLGSGVIAKVLGLVLLGGAGYGGYLWLTSGDNGRDTAMPAEADAQGDSGVIELKLPPNPSAAATINADKP</sequence>
<keyword evidence="3" id="KW-1185">Reference proteome</keyword>
<dbReference type="RefSeq" id="WP_164455371.1">
    <property type="nucleotide sequence ID" value="NZ_JAAIJQ010000095.1"/>
</dbReference>
<organism evidence="2 3">
    <name type="scientific">Thiorhodococcus minor</name>
    <dbReference type="NCBI Taxonomy" id="57489"/>
    <lineage>
        <taxon>Bacteria</taxon>
        <taxon>Pseudomonadati</taxon>
        <taxon>Pseudomonadota</taxon>
        <taxon>Gammaproteobacteria</taxon>
        <taxon>Chromatiales</taxon>
        <taxon>Chromatiaceae</taxon>
        <taxon>Thiorhodococcus</taxon>
    </lineage>
</organism>
<protein>
    <submittedName>
        <fullName evidence="2">Uncharacterized protein</fullName>
    </submittedName>
</protein>
<dbReference type="Proteomes" id="UP000483379">
    <property type="component" value="Unassembled WGS sequence"/>
</dbReference>